<evidence type="ECO:0000313" key="5">
    <source>
        <dbReference type="Proteomes" id="UP000437446"/>
    </source>
</evidence>
<comment type="caution">
    <text evidence="3">The sequence shown here is derived from an EMBL/GenBank/DDBJ whole genome shotgun (WGS) entry which is preliminary data.</text>
</comment>
<accession>A0A413N7U2</accession>
<evidence type="ECO:0000256" key="1">
    <source>
        <dbReference type="SAM" id="SignalP"/>
    </source>
</evidence>
<reference evidence="2 5" key="2">
    <citation type="journal article" date="2019" name="Nat. Med.">
        <title>A library of human gut bacterial isolates paired with longitudinal multiomics data enables mechanistic microbiome research.</title>
        <authorList>
            <person name="Poyet M."/>
            <person name="Groussin M."/>
            <person name="Gibbons S.M."/>
            <person name="Avila-Pacheco J."/>
            <person name="Jiang X."/>
            <person name="Kearney S.M."/>
            <person name="Perrotta A.R."/>
            <person name="Berdy B."/>
            <person name="Zhao S."/>
            <person name="Lieberman T.D."/>
            <person name="Swanson P.K."/>
            <person name="Smith M."/>
            <person name="Roesemann S."/>
            <person name="Alexander J.E."/>
            <person name="Rich S.A."/>
            <person name="Livny J."/>
            <person name="Vlamakis H."/>
            <person name="Clish C."/>
            <person name="Bullock K."/>
            <person name="Deik A."/>
            <person name="Scott J."/>
            <person name="Pierce K.A."/>
            <person name="Xavier R.J."/>
            <person name="Alm E.J."/>
        </authorList>
    </citation>
    <scope>NUCLEOTIDE SEQUENCE [LARGE SCALE GENOMIC DNA]</scope>
    <source>
        <strain evidence="2 5">BIOML-A25</strain>
    </source>
</reference>
<protein>
    <submittedName>
        <fullName evidence="3">Uncharacterized protein</fullName>
    </submittedName>
</protein>
<proteinExistence type="predicted"/>
<sequence>MKKIVCLLVSYVILGLGVAFAQEITSLQYFKVKKEISGRMRLIVPDSPELVGPCGACVEKVDYRTIREKVRSVLKAYCQENNWFPTEDWLEKYAPLYMIYFDKDMKIISYDISVSSETFSQMTENQLKEMGTYLVENLDLGSYYRMDSCNSATSSWAACVVGLKLLSE</sequence>
<feature type="chain" id="PRO_5036104410" evidence="1">
    <location>
        <begin position="22"/>
        <end position="168"/>
    </location>
</feature>
<keyword evidence="1" id="KW-0732">Signal</keyword>
<organism evidence="3 4">
    <name type="scientific">Parabacteroides merdae</name>
    <dbReference type="NCBI Taxonomy" id="46503"/>
    <lineage>
        <taxon>Bacteria</taxon>
        <taxon>Pseudomonadati</taxon>
        <taxon>Bacteroidota</taxon>
        <taxon>Bacteroidia</taxon>
        <taxon>Bacteroidales</taxon>
        <taxon>Tannerellaceae</taxon>
        <taxon>Parabacteroides</taxon>
    </lineage>
</organism>
<dbReference type="EMBL" id="QSEF01000026">
    <property type="protein sequence ID" value="RGZ44619.1"/>
    <property type="molecule type" value="Genomic_DNA"/>
</dbReference>
<feature type="signal peptide" evidence="1">
    <location>
        <begin position="1"/>
        <end position="21"/>
    </location>
</feature>
<dbReference type="Proteomes" id="UP000437446">
    <property type="component" value="Unassembled WGS sequence"/>
</dbReference>
<dbReference type="RefSeq" id="WP_005646556.1">
    <property type="nucleotide sequence ID" value="NZ_JADNHS010000022.1"/>
</dbReference>
<name>A0A413N7U2_9BACT</name>
<dbReference type="EMBL" id="WNCR01000012">
    <property type="protein sequence ID" value="MTU30909.1"/>
    <property type="molecule type" value="Genomic_DNA"/>
</dbReference>
<dbReference type="AlphaFoldDB" id="A0A413N7U2"/>
<evidence type="ECO:0000313" key="4">
    <source>
        <dbReference type="Proteomes" id="UP000285173"/>
    </source>
</evidence>
<evidence type="ECO:0000313" key="3">
    <source>
        <dbReference type="EMBL" id="RGZ44619.1"/>
    </source>
</evidence>
<evidence type="ECO:0000313" key="2">
    <source>
        <dbReference type="EMBL" id="MTU30909.1"/>
    </source>
</evidence>
<dbReference type="Proteomes" id="UP000285173">
    <property type="component" value="Unassembled WGS sequence"/>
</dbReference>
<gene>
    <name evidence="3" type="ORF">DW986_16265</name>
    <name evidence="2" type="ORF">GMD66_17170</name>
</gene>
<reference evidence="3 4" key="1">
    <citation type="submission" date="2018-08" db="EMBL/GenBank/DDBJ databases">
        <title>A genome reference for cultivated species of the human gut microbiota.</title>
        <authorList>
            <person name="Zou Y."/>
            <person name="Xue W."/>
            <person name="Luo G."/>
        </authorList>
    </citation>
    <scope>NUCLEOTIDE SEQUENCE [LARGE SCALE GENOMIC DNA]</scope>
    <source>
        <strain evidence="3 4">AM50-15</strain>
    </source>
</reference>